<name>A0A0F9LC43_9ZZZZ</name>
<accession>A0A0F9LC43</accession>
<dbReference type="PROSITE" id="PS51459">
    <property type="entry name" value="FIDO"/>
    <property type="match status" value="1"/>
</dbReference>
<gene>
    <name evidence="2" type="ORF">LCGC14_1218280</name>
</gene>
<dbReference type="PANTHER" id="PTHR13504">
    <property type="entry name" value="FIDO DOMAIN-CONTAINING PROTEIN DDB_G0283145"/>
    <property type="match status" value="1"/>
</dbReference>
<feature type="domain" description="Fido" evidence="1">
    <location>
        <begin position="149"/>
        <end position="285"/>
    </location>
</feature>
<dbReference type="InterPro" id="IPR040198">
    <property type="entry name" value="Fido_containing"/>
</dbReference>
<dbReference type="AlphaFoldDB" id="A0A0F9LC43"/>
<dbReference type="PANTHER" id="PTHR13504:SF38">
    <property type="entry name" value="FIDO DOMAIN-CONTAINING PROTEIN"/>
    <property type="match status" value="1"/>
</dbReference>
<evidence type="ECO:0000313" key="2">
    <source>
        <dbReference type="EMBL" id="KKM92454.1"/>
    </source>
</evidence>
<proteinExistence type="predicted"/>
<protein>
    <recommendedName>
        <fullName evidence="1">Fido domain-containing protein</fullName>
    </recommendedName>
</protein>
<sequence>MVSITKKKVGGKEYYYLTYSYRENNKVNNISKAIGKEIPESQELERIKEEFNYEIFQKQWMSTINKITKKHQEIFSALPKPIQLKDLRTFGVRFTHNTNKIEGSTLTLGEVANVVDEPEISINKPANNIIETKSHMSVYNEMITSSRKIDMDLILDWHEKIFTLTKPEIAGIIRQYPIQISRSKFVPPMGGIEFLLDDLLNWYNDHKDKRHPVYLACYMHYEFVSIHPYGDGNGRMCRILMNYILFKNKTPMFDIAYEIRQSYYNALENANLKEDRMIFLGWFCKKYIEANKK</sequence>
<organism evidence="2">
    <name type="scientific">marine sediment metagenome</name>
    <dbReference type="NCBI Taxonomy" id="412755"/>
    <lineage>
        <taxon>unclassified sequences</taxon>
        <taxon>metagenomes</taxon>
        <taxon>ecological metagenomes</taxon>
    </lineage>
</organism>
<comment type="caution">
    <text evidence="2">The sequence shown here is derived from an EMBL/GenBank/DDBJ whole genome shotgun (WGS) entry which is preliminary data.</text>
</comment>
<dbReference type="Gene3D" id="1.10.3290.10">
    <property type="entry name" value="Fido-like domain"/>
    <property type="match status" value="1"/>
</dbReference>
<reference evidence="2" key="1">
    <citation type="journal article" date="2015" name="Nature">
        <title>Complex archaea that bridge the gap between prokaryotes and eukaryotes.</title>
        <authorList>
            <person name="Spang A."/>
            <person name="Saw J.H."/>
            <person name="Jorgensen S.L."/>
            <person name="Zaremba-Niedzwiedzka K."/>
            <person name="Martijn J."/>
            <person name="Lind A.E."/>
            <person name="van Eijk R."/>
            <person name="Schleper C."/>
            <person name="Guy L."/>
            <person name="Ettema T.J."/>
        </authorList>
    </citation>
    <scope>NUCLEOTIDE SEQUENCE</scope>
</reference>
<evidence type="ECO:0000259" key="1">
    <source>
        <dbReference type="PROSITE" id="PS51459"/>
    </source>
</evidence>
<dbReference type="InterPro" id="IPR036597">
    <property type="entry name" value="Fido-like_dom_sf"/>
</dbReference>
<dbReference type="SUPFAM" id="SSF140931">
    <property type="entry name" value="Fic-like"/>
    <property type="match status" value="1"/>
</dbReference>
<dbReference type="EMBL" id="LAZR01006390">
    <property type="protein sequence ID" value="KKM92454.1"/>
    <property type="molecule type" value="Genomic_DNA"/>
</dbReference>
<dbReference type="InterPro" id="IPR003812">
    <property type="entry name" value="Fido"/>
</dbReference>
<dbReference type="Pfam" id="PF02661">
    <property type="entry name" value="Fic"/>
    <property type="match status" value="1"/>
</dbReference>